<proteinExistence type="predicted"/>
<dbReference type="SUPFAM" id="SSF63829">
    <property type="entry name" value="Calcium-dependent phosphotriesterase"/>
    <property type="match status" value="1"/>
</dbReference>
<evidence type="ECO:0008006" key="5">
    <source>
        <dbReference type="Google" id="ProtNLM"/>
    </source>
</evidence>
<evidence type="ECO:0000256" key="2">
    <source>
        <dbReference type="ARBA" id="ARBA00023180"/>
    </source>
</evidence>
<dbReference type="PANTHER" id="PTHR10680">
    <property type="entry name" value="PEPTIDYL-GLYCINE ALPHA-AMIDATING MONOOXYGENASE"/>
    <property type="match status" value="1"/>
</dbReference>
<dbReference type="InterPro" id="IPR011042">
    <property type="entry name" value="6-blade_b-propeller_TolB-like"/>
</dbReference>
<keyword evidence="4" id="KW-1185">Reference proteome</keyword>
<comment type="caution">
    <text evidence="3">The sequence shown here is derived from an EMBL/GenBank/DDBJ whole genome shotgun (WGS) entry which is preliminary data.</text>
</comment>
<keyword evidence="1" id="KW-0732">Signal</keyword>
<gene>
    <name evidence="3" type="ORF">RS130_00395</name>
</gene>
<dbReference type="Proteomes" id="UP001247805">
    <property type="component" value="Unassembled WGS sequence"/>
</dbReference>
<accession>A0ABU3SRC7</accession>
<organism evidence="3 4">
    <name type="scientific">Paraglaciecola aquimarina</name>
    <dbReference type="NCBI Taxonomy" id="1235557"/>
    <lineage>
        <taxon>Bacteria</taxon>
        <taxon>Pseudomonadati</taxon>
        <taxon>Pseudomonadota</taxon>
        <taxon>Gammaproteobacteria</taxon>
        <taxon>Alteromonadales</taxon>
        <taxon>Alteromonadaceae</taxon>
        <taxon>Paraglaciecola</taxon>
    </lineage>
</organism>
<protein>
    <recommendedName>
        <fullName evidence="5">6-bladed beta-propeller</fullName>
    </recommendedName>
</protein>
<reference evidence="3 4" key="1">
    <citation type="submission" date="2023-10" db="EMBL/GenBank/DDBJ databases">
        <title>Glaciecola aquimarina strain GGW-M5 nov., isolated from a coastal seawater.</title>
        <authorList>
            <person name="Bayburt H."/>
            <person name="Kim J.M."/>
            <person name="Choi B.J."/>
            <person name="Jeon C.O."/>
        </authorList>
    </citation>
    <scope>NUCLEOTIDE SEQUENCE [LARGE SCALE GENOMIC DNA]</scope>
    <source>
        <strain evidence="3 4">KCTC 32108</strain>
    </source>
</reference>
<dbReference type="Gene3D" id="2.120.10.30">
    <property type="entry name" value="TolB, C-terminal domain"/>
    <property type="match status" value="1"/>
</dbReference>
<dbReference type="RefSeq" id="WP_316024285.1">
    <property type="nucleotide sequence ID" value="NZ_JAWDIO010000001.1"/>
</dbReference>
<evidence type="ECO:0000313" key="4">
    <source>
        <dbReference type="Proteomes" id="UP001247805"/>
    </source>
</evidence>
<dbReference type="EMBL" id="JAWDIO010000001">
    <property type="protein sequence ID" value="MDU0352571.1"/>
    <property type="molecule type" value="Genomic_DNA"/>
</dbReference>
<evidence type="ECO:0000256" key="1">
    <source>
        <dbReference type="ARBA" id="ARBA00022729"/>
    </source>
</evidence>
<name>A0ABU3SRC7_9ALTE</name>
<keyword evidence="2" id="KW-0325">Glycoprotein</keyword>
<evidence type="ECO:0000313" key="3">
    <source>
        <dbReference type="EMBL" id="MDU0352571.1"/>
    </source>
</evidence>
<sequence length="346" mass="38461">MMVSQQFSRILCSGVLLFSAHTGYAHTNHEYTNATNYQVSKSWTNLATGQQFIGKSHGEIDVAQDGKFYLSLMSTPESKGGIHIYSAAGERVGEVPNAPDDFHGFVIHQDSNGKEYIYGASLRNKKIIKMTLQGRVVLDVDAVKAIPSQYHSAGKQKLKLTAIDVDGFGDLYVVDGYSLDYIHKFDAKGNYLSTFGGQDSPYKFDNCHKIHIDPRFEPNRLICTDRKNGRLVHMSLDGGLIGTYARDLRRPSAVAFYHDLAAVAEISGRVSLLDKSGKTISTLGTNEVAEEINTNVTTPNMWRNGIFTAPHGITFDNQGNLFVTEWNKWGRIVRFDLTSPERTTKP</sequence>